<dbReference type="Proteomes" id="UP001162162">
    <property type="component" value="Unassembled WGS sequence"/>
</dbReference>
<gene>
    <name evidence="2" type="ORF">NQ318_003087</name>
</gene>
<dbReference type="EMBL" id="JAPWTK010000336">
    <property type="protein sequence ID" value="KAJ8942240.1"/>
    <property type="molecule type" value="Genomic_DNA"/>
</dbReference>
<dbReference type="Pfam" id="PF24173">
    <property type="entry name" value="TPR_TTI1_N"/>
    <property type="match status" value="1"/>
</dbReference>
<dbReference type="PANTHER" id="PTHR18460">
    <property type="entry name" value="TEL2 INTERACTING PROTEIN 1 TTI1 FAMILY MEMBER"/>
    <property type="match status" value="1"/>
</dbReference>
<feature type="domain" description="TTI1 N-terminal TPR" evidence="1">
    <location>
        <begin position="3"/>
        <end position="245"/>
    </location>
</feature>
<dbReference type="PANTHER" id="PTHR18460:SF3">
    <property type="entry name" value="TELO2-INTERACTING PROTEIN 1 HOMOLOG"/>
    <property type="match status" value="1"/>
</dbReference>
<dbReference type="AlphaFoldDB" id="A0AAV8XV66"/>
<dbReference type="InterPro" id="IPR052587">
    <property type="entry name" value="TELO2-interacting_protein_1"/>
</dbReference>
<name>A0AAV8XV66_9CUCU</name>
<evidence type="ECO:0000313" key="2">
    <source>
        <dbReference type="EMBL" id="KAJ8942240.1"/>
    </source>
</evidence>
<sequence>MYSFLLFEVYDRLQHKVLPIHEEYKLRIMECMTSLAKCMSSELMFTLYTKENSPKLCQMLYIAIEIAKTEQLRSLRIAAIECIMAIARVLEDKDFEDLEVRNQVAEMFLFFLPGIASGLKRIALEDEKVGHKIPVIALKGWGRIVTLLMQDYNVSDEKFNFIQLKQTKQTINKGSVPNSEMKRKFKDDEDIKSYLQTTKRTSQWYKDTDKRLQPLVIEFVKLAHHSHPKVRSEMAIMCGLIVQNCFTPGNIIAIYRVANAGCLIHLSMTYYAQFSESFGRNTHYAL</sequence>
<reference evidence="2" key="1">
    <citation type="journal article" date="2023" name="Insect Mol. Biol.">
        <title>Genome sequencing provides insights into the evolution of gene families encoding plant cell wall-degrading enzymes in longhorned beetles.</title>
        <authorList>
            <person name="Shin N.R."/>
            <person name="Okamura Y."/>
            <person name="Kirsch R."/>
            <person name="Pauchet Y."/>
        </authorList>
    </citation>
    <scope>NUCLEOTIDE SEQUENCE</scope>
    <source>
        <strain evidence="2">AMC_N1</strain>
    </source>
</reference>
<dbReference type="SUPFAM" id="SSF48371">
    <property type="entry name" value="ARM repeat"/>
    <property type="match status" value="1"/>
</dbReference>
<organism evidence="2 3">
    <name type="scientific">Aromia moschata</name>
    <dbReference type="NCBI Taxonomy" id="1265417"/>
    <lineage>
        <taxon>Eukaryota</taxon>
        <taxon>Metazoa</taxon>
        <taxon>Ecdysozoa</taxon>
        <taxon>Arthropoda</taxon>
        <taxon>Hexapoda</taxon>
        <taxon>Insecta</taxon>
        <taxon>Pterygota</taxon>
        <taxon>Neoptera</taxon>
        <taxon>Endopterygota</taxon>
        <taxon>Coleoptera</taxon>
        <taxon>Polyphaga</taxon>
        <taxon>Cucujiformia</taxon>
        <taxon>Chrysomeloidea</taxon>
        <taxon>Cerambycidae</taxon>
        <taxon>Cerambycinae</taxon>
        <taxon>Callichromatini</taxon>
        <taxon>Aromia</taxon>
    </lineage>
</organism>
<protein>
    <recommendedName>
        <fullName evidence="1">TTI1 N-terminal TPR domain-containing protein</fullName>
    </recommendedName>
</protein>
<proteinExistence type="predicted"/>
<dbReference type="InterPro" id="IPR057566">
    <property type="entry name" value="TPR_TTI1_N"/>
</dbReference>
<evidence type="ECO:0000259" key="1">
    <source>
        <dbReference type="Pfam" id="PF24173"/>
    </source>
</evidence>
<comment type="caution">
    <text evidence="2">The sequence shown here is derived from an EMBL/GenBank/DDBJ whole genome shotgun (WGS) entry which is preliminary data.</text>
</comment>
<evidence type="ECO:0000313" key="3">
    <source>
        <dbReference type="Proteomes" id="UP001162162"/>
    </source>
</evidence>
<accession>A0AAV8XV66</accession>
<keyword evidence="3" id="KW-1185">Reference proteome</keyword>
<dbReference type="GO" id="GO:0005737">
    <property type="term" value="C:cytoplasm"/>
    <property type="evidence" value="ECO:0007669"/>
    <property type="project" value="TreeGrafter"/>
</dbReference>
<dbReference type="InterPro" id="IPR016024">
    <property type="entry name" value="ARM-type_fold"/>
</dbReference>